<evidence type="ECO:0000313" key="2">
    <source>
        <dbReference type="Proteomes" id="UP000068167"/>
    </source>
</evidence>
<keyword evidence="2" id="KW-1185">Reference proteome</keyword>
<dbReference type="EMBL" id="CP011339">
    <property type="protein sequence ID" value="AKV66125.1"/>
    <property type="molecule type" value="Genomic_DNA"/>
</dbReference>
<evidence type="ECO:0000313" key="1">
    <source>
        <dbReference type="EMBL" id="AKV66125.1"/>
    </source>
</evidence>
<dbReference type="AlphaFoldDB" id="A0A0K1RWF5"/>
<dbReference type="Proteomes" id="UP000068167">
    <property type="component" value="Chromosome"/>
</dbReference>
<sequence>MGKGFAPRVRASQTLLTISQFCEPLAVWAFQVIPVNQNSYEIFTFGRFLLNN</sequence>
<dbReference type="KEGG" id="mpk:VL20_936"/>
<name>A0A0K1RWF5_9CHRO</name>
<protein>
    <submittedName>
        <fullName evidence="1">Uncharacterized protein</fullName>
    </submittedName>
</protein>
<reference evidence="1 2" key="1">
    <citation type="journal article" date="2016" name="Stand. Genomic Sci.">
        <title>Complete genome sequence and genomic characterization of Microcystis panniformis FACHB 1757 by third-generation sequencing.</title>
        <authorList>
            <person name="Zhang J.Y."/>
            <person name="Guan R."/>
            <person name="Zhang H.J."/>
            <person name="Li H."/>
            <person name="Xiao P."/>
            <person name="Yu G.L."/>
            <person name="Du L."/>
            <person name="Cao D.M."/>
            <person name="Zhu B.C."/>
            <person name="Li R.H."/>
            <person name="Lu Z.H."/>
        </authorList>
    </citation>
    <scope>NUCLEOTIDE SEQUENCE [LARGE SCALE GENOMIC DNA]</scope>
    <source>
        <strain evidence="1 2">FACHB-1757</strain>
    </source>
</reference>
<organism evidence="1 2">
    <name type="scientific">Microcystis panniformis FACHB-1757</name>
    <dbReference type="NCBI Taxonomy" id="1638788"/>
    <lineage>
        <taxon>Bacteria</taxon>
        <taxon>Bacillati</taxon>
        <taxon>Cyanobacteriota</taxon>
        <taxon>Cyanophyceae</taxon>
        <taxon>Oscillatoriophycideae</taxon>
        <taxon>Chroococcales</taxon>
        <taxon>Microcystaceae</taxon>
        <taxon>Microcystis</taxon>
    </lineage>
</organism>
<gene>
    <name evidence="1" type="ORF">VL20_936</name>
</gene>
<dbReference type="PATRIC" id="fig|1638788.3.peg.941"/>
<accession>A0A0K1RWF5</accession>
<proteinExistence type="predicted"/>